<keyword evidence="3" id="KW-1185">Reference proteome</keyword>
<organism evidence="2 3">
    <name type="scientific">Streptomyces enissocaesilis</name>
    <dbReference type="NCBI Taxonomy" id="332589"/>
    <lineage>
        <taxon>Bacteria</taxon>
        <taxon>Bacillati</taxon>
        <taxon>Actinomycetota</taxon>
        <taxon>Actinomycetes</taxon>
        <taxon>Kitasatosporales</taxon>
        <taxon>Streptomycetaceae</taxon>
        <taxon>Streptomyces</taxon>
        <taxon>Streptomyces rochei group</taxon>
    </lineage>
</organism>
<proteinExistence type="predicted"/>
<accession>A0ABN3X0T9</accession>
<feature type="region of interest" description="Disordered" evidence="1">
    <location>
        <begin position="59"/>
        <end position="89"/>
    </location>
</feature>
<gene>
    <name evidence="2" type="ORF">GCM10010446_18730</name>
</gene>
<evidence type="ECO:0008006" key="4">
    <source>
        <dbReference type="Google" id="ProtNLM"/>
    </source>
</evidence>
<protein>
    <recommendedName>
        <fullName evidence="4">Transposase</fullName>
    </recommendedName>
</protein>
<evidence type="ECO:0000256" key="1">
    <source>
        <dbReference type="SAM" id="MobiDB-lite"/>
    </source>
</evidence>
<name>A0ABN3X0T9_9ACTN</name>
<evidence type="ECO:0000313" key="2">
    <source>
        <dbReference type="EMBL" id="GAA2934136.1"/>
    </source>
</evidence>
<sequence>MSGAGRPEQLLVAVGEVVLLGQRLVAAQLVVGEAGLSRISWKGVRGESTDRHLRAGIRKEQVNSATERQATAAPVNTAGERNPPGGADA</sequence>
<evidence type="ECO:0000313" key="3">
    <source>
        <dbReference type="Proteomes" id="UP001500403"/>
    </source>
</evidence>
<reference evidence="2 3" key="1">
    <citation type="journal article" date="2019" name="Int. J. Syst. Evol. Microbiol.">
        <title>The Global Catalogue of Microorganisms (GCM) 10K type strain sequencing project: providing services to taxonomists for standard genome sequencing and annotation.</title>
        <authorList>
            <consortium name="The Broad Institute Genomics Platform"/>
            <consortium name="The Broad Institute Genome Sequencing Center for Infectious Disease"/>
            <person name="Wu L."/>
            <person name="Ma J."/>
        </authorList>
    </citation>
    <scope>NUCLEOTIDE SEQUENCE [LARGE SCALE GENOMIC DNA]</scope>
    <source>
        <strain evidence="2 3">JCM 9088</strain>
    </source>
</reference>
<dbReference type="EMBL" id="BAAAUD010000018">
    <property type="protein sequence ID" value="GAA2934136.1"/>
    <property type="molecule type" value="Genomic_DNA"/>
</dbReference>
<comment type="caution">
    <text evidence="2">The sequence shown here is derived from an EMBL/GenBank/DDBJ whole genome shotgun (WGS) entry which is preliminary data.</text>
</comment>
<dbReference type="Proteomes" id="UP001500403">
    <property type="component" value="Unassembled WGS sequence"/>
</dbReference>